<dbReference type="FunFam" id="1.25.40.10:FF:002655">
    <property type="entry name" value="Cleavage stimulation factor subunit 3"/>
    <property type="match status" value="1"/>
</dbReference>
<evidence type="ECO:0000256" key="20">
    <source>
        <dbReference type="ARBA" id="ARBA00055756"/>
    </source>
</evidence>
<evidence type="ECO:0000256" key="25">
    <source>
        <dbReference type="SAM" id="MobiDB-lite"/>
    </source>
</evidence>
<keyword evidence="13" id="KW-0547">Nucleotide-binding</keyword>
<dbReference type="KEGG" id="cvn:111103422"/>
<evidence type="ECO:0000256" key="17">
    <source>
        <dbReference type="ARBA" id="ARBA00023163"/>
    </source>
</evidence>
<keyword evidence="7" id="KW-0678">Repressor</keyword>
<dbReference type="SUPFAM" id="SSF48452">
    <property type="entry name" value="TPR-like"/>
    <property type="match status" value="1"/>
</dbReference>
<name>A0A8B8AMW4_CRAVI</name>
<dbReference type="InterPro" id="IPR005101">
    <property type="entry name" value="Cryptochr/Photolyase_FAD-bd"/>
</dbReference>
<dbReference type="FunFam" id="1.10.579.10:FF:000001">
    <property type="entry name" value="Cryptochrome 1"/>
    <property type="match status" value="1"/>
</dbReference>
<evidence type="ECO:0000256" key="23">
    <source>
        <dbReference type="ARBA" id="ARBA00076953"/>
    </source>
</evidence>
<dbReference type="PROSITE" id="PS51645">
    <property type="entry name" value="PHR_CRY_ALPHA_BETA"/>
    <property type="match status" value="1"/>
</dbReference>
<proteinExistence type="inferred from homology"/>
<evidence type="ECO:0000256" key="13">
    <source>
        <dbReference type="ARBA" id="ARBA00022741"/>
    </source>
</evidence>
<evidence type="ECO:0000256" key="6">
    <source>
        <dbReference type="ARBA" id="ARBA00022490"/>
    </source>
</evidence>
<accession>A0A8B8AMW4</accession>
<keyword evidence="17" id="KW-0804">Transcription</keyword>
<dbReference type="Pfam" id="PF05843">
    <property type="entry name" value="Suf"/>
    <property type="match status" value="1"/>
</dbReference>
<dbReference type="SUPFAM" id="SSF52425">
    <property type="entry name" value="Cryptochrome/photolyase, N-terminal domain"/>
    <property type="match status" value="1"/>
</dbReference>
<evidence type="ECO:0000256" key="10">
    <source>
        <dbReference type="ARBA" id="ARBA00022630"/>
    </source>
</evidence>
<dbReference type="PANTHER" id="PTHR19980:SF0">
    <property type="entry name" value="CLEAVAGE STIMULATION FACTOR SUBUNIT 3"/>
    <property type="match status" value="1"/>
</dbReference>
<dbReference type="GO" id="GO:0031124">
    <property type="term" value="P:mRNA 3'-end processing"/>
    <property type="evidence" value="ECO:0007669"/>
    <property type="project" value="InterPro"/>
</dbReference>
<evidence type="ECO:0000256" key="14">
    <source>
        <dbReference type="ARBA" id="ARBA00022827"/>
    </source>
</evidence>
<evidence type="ECO:0000256" key="18">
    <source>
        <dbReference type="ARBA" id="ARBA00023170"/>
    </source>
</evidence>
<comment type="similarity">
    <text evidence="5">Belongs to the DNA photolyase class-1 family.</text>
</comment>
<evidence type="ECO:0000256" key="9">
    <source>
        <dbReference type="ARBA" id="ARBA00022606"/>
    </source>
</evidence>
<evidence type="ECO:0000259" key="26">
    <source>
        <dbReference type="PROSITE" id="PS51645"/>
    </source>
</evidence>
<evidence type="ECO:0000313" key="28">
    <source>
        <dbReference type="RefSeq" id="XP_022292411.1"/>
    </source>
</evidence>
<evidence type="ECO:0000256" key="3">
    <source>
        <dbReference type="ARBA" id="ARBA00004123"/>
    </source>
</evidence>
<sequence length="1250" mass="143856">MSTGSHAGGVLPPEQIGYIPDKLKKAEKRIEAFPYDTEAWSVLIRDAQMKPIEVARQVYERLVTQFPNAGKYWRIYIEQELKAKNFERVEKLFQRCLVKILSIDLWKLYLNYIKDTKGKLPSYREKMAQAYDFALDKMGMDIMSYQIWVDYINFLKSVEAVGSYAENQQITAVRKVFQRGVVNPMINIEGLWKDYCQYEQNINPLIAKKMTEDRGREYINARRVAKEYEAVTRGLNKNLPSVPPQNNPDEAQQVDLWKKYIAWEKSNPLRTEDHALITKRVMFAYEQCLLCLGHHPDIWYEAATYLEQSSKILTEKGDQNAGKMFADEAGSIYERAVTTLMKNNMLVYFAYADFEESRMKYEKVHGIYKKLLVVQDIDPTLAFIQYMKFARRAEGIKSARQIFKMAREENRTRYQVFVAAALMEYYCSKEKTVALKIFELGLKKYGGIPEYLLCYMDFMSHLNEDNNTRVLYERVLSSGQVPPEKSIEIWSRFLAFESEVGDLASIQKVEKRRAQAIEKVQEFEDKDTALLIDRYKYLDLYPCTTSELKAVGYFDLARQQVVTLPSASVTKVVLEDEESKNKPQYPKPDVEQMIAFKPRQIVPVGAHPVPGGEFPPPPAAANLISQLPPPDCFHGPFVIMDKFIEHFNQMVLPEAPVGTENGIDGSFKLDPGTQLSIDFALGRKRKVTEGEDSDEEGSEKHVVHWFRKGLRLHDNPSLREALKGAATYRCVYILDPWFAGSSQVGINKWRFLLQCLEDLDTSLRKLNSRLFVLRGQPTDLFPKIFKEWNITTLSFEEDPEPFGKERDSAIQMLAKEAGIEVIVRTSHTLYDLQKIISMNGGSPPLTFKRFQSVLSKMEPPCEPEETITSSFLEKKKTPITEDHDDKYGVPTLEELGFDTEGLGPAVFHGGEAEALTRLERHLERKAWVASFERPKMSQQSLFPSQNVLSPYLRFGCLSARLFYWKLRELYRKVKKRKIPPLSLHGQLLWREFFYTVATNNPNFDRMKDNPLCVQIPWDKNPEALAKWAEGKTGFPWIDAIMIQLRQTGWIHNLARHSVACFLTRGDLWISWEEGMKVFEELLLDADWSVNAGMWMWLSCSSFFQQFFHCYCPVGFGKRADPTGDFIRTYLPVLKGYPAKYIYEPWTAPESVQRAAKCIIGKDYPVPMVNHAEVSKLNTGRMKQVYQQLALYASIAAVPKQIHSEEPYSNSKAMHSGNHPSRVAMIENTDHGNHGQMSAEEGDNQHQFLAA</sequence>
<keyword evidence="11" id="KW-0507">mRNA processing</keyword>
<dbReference type="InterPro" id="IPR011990">
    <property type="entry name" value="TPR-like_helical_dom_sf"/>
</dbReference>
<dbReference type="SUPFAM" id="SSF48173">
    <property type="entry name" value="Cryptochrome/photolyase FAD-binding domain"/>
    <property type="match status" value="1"/>
</dbReference>
<comment type="function">
    <text evidence="20">One of the multiple factors required for polyadenylation and 3'-end cleavage of mammalian pre-mRNAs.</text>
</comment>
<keyword evidence="12" id="KW-0677">Repeat</keyword>
<dbReference type="RefSeq" id="XP_022292411.1">
    <property type="nucleotide sequence ID" value="XM_022436703.1"/>
</dbReference>
<keyword evidence="27" id="KW-1185">Reference proteome</keyword>
<dbReference type="OrthoDB" id="26282at2759"/>
<dbReference type="Pfam" id="PF00875">
    <property type="entry name" value="DNA_photolyase"/>
    <property type="match status" value="1"/>
</dbReference>
<keyword evidence="10" id="KW-0285">Flavoprotein</keyword>
<keyword evidence="15" id="KW-0007">Acetylation</keyword>
<evidence type="ECO:0000256" key="16">
    <source>
        <dbReference type="ARBA" id="ARBA00023015"/>
    </source>
</evidence>
<feature type="domain" description="Photolyase/cryptochrome alpha/beta" evidence="26">
    <location>
        <begin position="700"/>
        <end position="829"/>
    </location>
</feature>
<evidence type="ECO:0000256" key="8">
    <source>
        <dbReference type="ARBA" id="ARBA00022553"/>
    </source>
</evidence>
<comment type="cofactor">
    <cofactor evidence="2">
        <name>FAD</name>
        <dbReference type="ChEBI" id="CHEBI:57692"/>
    </cofactor>
</comment>
<comment type="subunit">
    <text evidence="21">Homodimer. The CSTF complex is composed of CSTF1 (50 kDa subunit), CSTF2 (64 kDa subunit) and CSTF3 (77 kDa subunit). CSTF3 directly interacts with CSTF1 and CSTF2. Interacts with FIP1L1.</text>
</comment>
<evidence type="ECO:0000256" key="12">
    <source>
        <dbReference type="ARBA" id="ARBA00022737"/>
    </source>
</evidence>
<keyword evidence="19" id="KW-0539">Nucleus</keyword>
<dbReference type="AlphaFoldDB" id="A0A8B8AMW4"/>
<evidence type="ECO:0000256" key="7">
    <source>
        <dbReference type="ARBA" id="ARBA00022491"/>
    </source>
</evidence>
<keyword evidence="14" id="KW-0274">FAD</keyword>
<dbReference type="GO" id="GO:0000166">
    <property type="term" value="F:nucleotide binding"/>
    <property type="evidence" value="ECO:0007669"/>
    <property type="project" value="UniProtKB-KW"/>
</dbReference>
<organism evidence="27 28">
    <name type="scientific">Crassostrea virginica</name>
    <name type="common">Eastern oyster</name>
    <dbReference type="NCBI Taxonomy" id="6565"/>
    <lineage>
        <taxon>Eukaryota</taxon>
        <taxon>Metazoa</taxon>
        <taxon>Spiralia</taxon>
        <taxon>Lophotrochozoa</taxon>
        <taxon>Mollusca</taxon>
        <taxon>Bivalvia</taxon>
        <taxon>Autobranchia</taxon>
        <taxon>Pteriomorphia</taxon>
        <taxon>Ostreida</taxon>
        <taxon>Ostreoidea</taxon>
        <taxon>Ostreidae</taxon>
        <taxon>Crassostrea</taxon>
    </lineage>
</organism>
<comment type="cofactor">
    <cofactor evidence="1">
        <name>(6R)-5,10-methylene-5,6,7,8-tetrahydrofolate</name>
        <dbReference type="ChEBI" id="CHEBI:15636"/>
    </cofactor>
</comment>
<dbReference type="Gene3D" id="3.40.50.620">
    <property type="entry name" value="HUPs"/>
    <property type="match status" value="1"/>
</dbReference>
<dbReference type="InterPro" id="IPR045243">
    <property type="entry name" value="Rna14-like"/>
</dbReference>
<dbReference type="Proteomes" id="UP000694844">
    <property type="component" value="Chromosome 7"/>
</dbReference>
<dbReference type="GeneID" id="111103422"/>
<evidence type="ECO:0000256" key="22">
    <source>
        <dbReference type="ARBA" id="ARBA00074328"/>
    </source>
</evidence>
<evidence type="ECO:0000256" key="21">
    <source>
        <dbReference type="ARBA" id="ARBA00062648"/>
    </source>
</evidence>
<evidence type="ECO:0000256" key="2">
    <source>
        <dbReference type="ARBA" id="ARBA00001974"/>
    </source>
</evidence>
<dbReference type="InterPro" id="IPR003107">
    <property type="entry name" value="HAT"/>
</dbReference>
<dbReference type="Gene3D" id="1.10.579.10">
    <property type="entry name" value="DNA Cyclobutane Dipyrimidine Photolyase, subunit A, domain 3"/>
    <property type="match status" value="1"/>
</dbReference>
<evidence type="ECO:0000256" key="4">
    <source>
        <dbReference type="ARBA" id="ARBA00004496"/>
    </source>
</evidence>
<dbReference type="InterPro" id="IPR036134">
    <property type="entry name" value="Crypto/Photolyase_FAD-like_sf"/>
</dbReference>
<keyword evidence="16" id="KW-0805">Transcription regulation</keyword>
<dbReference type="InterPro" id="IPR036155">
    <property type="entry name" value="Crypto/Photolyase_N_sf"/>
</dbReference>
<evidence type="ECO:0000256" key="15">
    <source>
        <dbReference type="ARBA" id="ARBA00022990"/>
    </source>
</evidence>
<evidence type="ECO:0000313" key="27">
    <source>
        <dbReference type="Proteomes" id="UP000694844"/>
    </source>
</evidence>
<reference evidence="28" key="1">
    <citation type="submission" date="2025-08" db="UniProtKB">
        <authorList>
            <consortium name="RefSeq"/>
        </authorList>
    </citation>
    <scope>IDENTIFICATION</scope>
    <source>
        <tissue evidence="28">Whole sample</tissue>
    </source>
</reference>
<gene>
    <name evidence="28" type="primary">LOC111103422</name>
</gene>
<dbReference type="Gene3D" id="1.25.40.80">
    <property type="match status" value="1"/>
</dbReference>
<dbReference type="GO" id="GO:0003729">
    <property type="term" value="F:mRNA binding"/>
    <property type="evidence" value="ECO:0007669"/>
    <property type="project" value="TreeGrafter"/>
</dbReference>
<comment type="subcellular location">
    <subcellularLocation>
        <location evidence="4">Cytoplasm</location>
    </subcellularLocation>
    <subcellularLocation>
        <location evidence="3">Nucleus</location>
    </subcellularLocation>
</comment>
<protein>
    <recommendedName>
        <fullName evidence="22">Cleavage stimulation factor subunit 3</fullName>
    </recommendedName>
    <alternativeName>
        <fullName evidence="23">CF-1 77 kDa subunit</fullName>
    </alternativeName>
    <alternativeName>
        <fullName evidence="24">Cleavage stimulation factor 77 kDa subunit</fullName>
    </alternativeName>
</protein>
<keyword evidence="18" id="KW-0675">Receptor</keyword>
<keyword evidence="8" id="KW-0597">Phosphoprotein</keyword>
<dbReference type="InterPro" id="IPR008847">
    <property type="entry name" value="Suf"/>
</dbReference>
<evidence type="ECO:0000256" key="19">
    <source>
        <dbReference type="ARBA" id="ARBA00023242"/>
    </source>
</evidence>
<evidence type="ECO:0000256" key="11">
    <source>
        <dbReference type="ARBA" id="ARBA00022664"/>
    </source>
</evidence>
<dbReference type="PANTHER" id="PTHR19980">
    <property type="entry name" value="RNA CLEAVAGE STIMULATION FACTOR"/>
    <property type="match status" value="1"/>
</dbReference>
<evidence type="ECO:0000256" key="5">
    <source>
        <dbReference type="ARBA" id="ARBA00005862"/>
    </source>
</evidence>
<dbReference type="InterPro" id="IPR014729">
    <property type="entry name" value="Rossmann-like_a/b/a_fold"/>
</dbReference>
<dbReference type="Pfam" id="PF03441">
    <property type="entry name" value="FAD_binding_7"/>
    <property type="match status" value="1"/>
</dbReference>
<keyword evidence="6" id="KW-0963">Cytoplasm</keyword>
<evidence type="ECO:0000256" key="24">
    <source>
        <dbReference type="ARBA" id="ARBA00078012"/>
    </source>
</evidence>
<dbReference type="InterPro" id="IPR006050">
    <property type="entry name" value="DNA_photolyase_N"/>
</dbReference>
<dbReference type="SMART" id="SM00386">
    <property type="entry name" value="HAT"/>
    <property type="match status" value="11"/>
</dbReference>
<dbReference type="GO" id="GO:0005634">
    <property type="term" value="C:nucleus"/>
    <property type="evidence" value="ECO:0007669"/>
    <property type="project" value="UniProtKB-SubCell"/>
</dbReference>
<keyword evidence="9" id="KW-0716">Sensory transduction</keyword>
<dbReference type="FunFam" id="1.25.40.80:FF:000003">
    <property type="entry name" value="cryptochrome-1 isoform X1"/>
    <property type="match status" value="1"/>
</dbReference>
<dbReference type="GO" id="GO:0005737">
    <property type="term" value="C:cytoplasm"/>
    <property type="evidence" value="ECO:0007669"/>
    <property type="project" value="UniProtKB-SubCell"/>
</dbReference>
<dbReference type="Gene3D" id="1.25.40.1040">
    <property type="match status" value="1"/>
</dbReference>
<dbReference type="FunFam" id="1.25.40.1040:FF:000002">
    <property type="entry name" value="Cleavage stimulation factor subunit 3"/>
    <property type="match status" value="1"/>
</dbReference>
<evidence type="ECO:0000256" key="1">
    <source>
        <dbReference type="ARBA" id="ARBA00001932"/>
    </source>
</evidence>
<feature type="region of interest" description="Disordered" evidence="25">
    <location>
        <begin position="1227"/>
        <end position="1250"/>
    </location>
</feature>